<sequence>MKYLSAMMLCMCLLACSRQPVRVGATNPTMSDPIPAEVQADPTPERADEAARPAPTTTSADGPLAPTTTTRPTSDGQNPTPDLDIPVVDTETNGTANIERQGSVGEAPLGGAQKDILPDANTRMQLTKGACFGDCDVYTLQLLRDNRVVLSVTNGLQGPGTYELDLSGVAARDLASSLESLRQEDLALQYPDDPDAALPVDAQVTRLTLPDANDELRTITIYYDAPPALAQFVEQVQAFVEDALTKKTTTDR</sequence>
<gene>
    <name evidence="4" type="ORF">LEM8419_00965</name>
</gene>
<dbReference type="EMBL" id="CAKLPZ010000001">
    <property type="protein sequence ID" value="CAH0999665.1"/>
    <property type="molecule type" value="Genomic_DNA"/>
</dbReference>
<accession>A0ABN8F0U4</accession>
<evidence type="ECO:0000256" key="1">
    <source>
        <dbReference type="SAM" id="MobiDB-lite"/>
    </source>
</evidence>
<feature type="compositionally biased region" description="Polar residues" evidence="1">
    <location>
        <begin position="66"/>
        <end position="80"/>
    </location>
</feature>
<keyword evidence="2" id="KW-0732">Signal</keyword>
<dbReference type="Pfam" id="PF20033">
    <property type="entry name" value="DUF6438"/>
    <property type="match status" value="1"/>
</dbReference>
<dbReference type="RefSeq" id="WP_238749874.1">
    <property type="nucleotide sequence ID" value="NZ_CAKLPZ010000001.1"/>
</dbReference>
<feature type="chain" id="PRO_5046729318" description="DUF6438 domain-containing protein" evidence="2">
    <location>
        <begin position="21"/>
        <end position="252"/>
    </location>
</feature>
<keyword evidence="5" id="KW-1185">Reference proteome</keyword>
<dbReference type="InterPro" id="IPR045497">
    <property type="entry name" value="DUF6438"/>
</dbReference>
<protein>
    <recommendedName>
        <fullName evidence="3">DUF6438 domain-containing protein</fullName>
    </recommendedName>
</protein>
<evidence type="ECO:0000259" key="3">
    <source>
        <dbReference type="Pfam" id="PF20033"/>
    </source>
</evidence>
<dbReference type="Proteomes" id="UP000837803">
    <property type="component" value="Unassembled WGS sequence"/>
</dbReference>
<reference evidence="4" key="1">
    <citation type="submission" date="2021-12" db="EMBL/GenBank/DDBJ databases">
        <authorList>
            <person name="Rodrigo-Torres L."/>
            <person name="Arahal R. D."/>
            <person name="Lucena T."/>
        </authorList>
    </citation>
    <scope>NUCLEOTIDE SEQUENCE</scope>
    <source>
        <strain evidence="4">CECT 8419</strain>
    </source>
</reference>
<feature type="region of interest" description="Disordered" evidence="1">
    <location>
        <begin position="27"/>
        <end position="89"/>
    </location>
</feature>
<evidence type="ECO:0000256" key="2">
    <source>
        <dbReference type="SAM" id="SignalP"/>
    </source>
</evidence>
<evidence type="ECO:0000313" key="5">
    <source>
        <dbReference type="Proteomes" id="UP000837803"/>
    </source>
</evidence>
<organism evidence="4 5">
    <name type="scientific">Neolewinella maritima</name>
    <dbReference type="NCBI Taxonomy" id="1383882"/>
    <lineage>
        <taxon>Bacteria</taxon>
        <taxon>Pseudomonadati</taxon>
        <taxon>Bacteroidota</taxon>
        <taxon>Saprospiria</taxon>
        <taxon>Saprospirales</taxon>
        <taxon>Lewinellaceae</taxon>
        <taxon>Neolewinella</taxon>
    </lineage>
</organism>
<feature type="domain" description="DUF6438" evidence="3">
    <location>
        <begin position="123"/>
        <end position="238"/>
    </location>
</feature>
<name>A0ABN8F0U4_9BACT</name>
<feature type="signal peptide" evidence="2">
    <location>
        <begin position="1"/>
        <end position="20"/>
    </location>
</feature>
<evidence type="ECO:0000313" key="4">
    <source>
        <dbReference type="EMBL" id="CAH0999665.1"/>
    </source>
</evidence>
<comment type="caution">
    <text evidence="4">The sequence shown here is derived from an EMBL/GenBank/DDBJ whole genome shotgun (WGS) entry which is preliminary data.</text>
</comment>
<proteinExistence type="predicted"/>